<comment type="caution">
    <text evidence="1">The sequence shown here is derived from an EMBL/GenBank/DDBJ whole genome shotgun (WGS) entry which is preliminary data.</text>
</comment>
<protein>
    <submittedName>
        <fullName evidence="1">Uncharacterized protein</fullName>
    </submittedName>
</protein>
<accession>A0A9J6F745</accession>
<keyword evidence="2" id="KW-1185">Reference proteome</keyword>
<sequence>MAQRLILAESDMVLGDNMASETYTVPQNITVRPPGPQVGSQNGDLFPIVVPDDDDSVMLDDVDDVVLIPDDSDDDSSQKSSVVVEDSDVELFPESEAEESIFIDSDEDEDFYDAVKESLPCVSVDAEAPGTLPIYLVRKGWCCQQHHARDLGHTAKVSA</sequence>
<organism evidence="1 2">
    <name type="scientific">Haemaphysalis longicornis</name>
    <name type="common">Bush tick</name>
    <dbReference type="NCBI Taxonomy" id="44386"/>
    <lineage>
        <taxon>Eukaryota</taxon>
        <taxon>Metazoa</taxon>
        <taxon>Ecdysozoa</taxon>
        <taxon>Arthropoda</taxon>
        <taxon>Chelicerata</taxon>
        <taxon>Arachnida</taxon>
        <taxon>Acari</taxon>
        <taxon>Parasitiformes</taxon>
        <taxon>Ixodida</taxon>
        <taxon>Ixodoidea</taxon>
        <taxon>Ixodidae</taxon>
        <taxon>Haemaphysalinae</taxon>
        <taxon>Haemaphysalis</taxon>
    </lineage>
</organism>
<evidence type="ECO:0000313" key="2">
    <source>
        <dbReference type="Proteomes" id="UP000821853"/>
    </source>
</evidence>
<dbReference type="AlphaFoldDB" id="A0A9J6F745"/>
<dbReference type="EMBL" id="JABSTR010000001">
    <property type="protein sequence ID" value="KAH9361102.1"/>
    <property type="molecule type" value="Genomic_DNA"/>
</dbReference>
<dbReference type="Proteomes" id="UP000821853">
    <property type="component" value="Chromosome 1"/>
</dbReference>
<evidence type="ECO:0000313" key="1">
    <source>
        <dbReference type="EMBL" id="KAH9361102.1"/>
    </source>
</evidence>
<dbReference type="VEuPathDB" id="VectorBase:HLOH_044636"/>
<reference evidence="1 2" key="1">
    <citation type="journal article" date="2020" name="Cell">
        <title>Large-Scale Comparative Analyses of Tick Genomes Elucidate Their Genetic Diversity and Vector Capacities.</title>
        <authorList>
            <consortium name="Tick Genome and Microbiome Consortium (TIGMIC)"/>
            <person name="Jia N."/>
            <person name="Wang J."/>
            <person name="Shi W."/>
            <person name="Du L."/>
            <person name="Sun Y."/>
            <person name="Zhan W."/>
            <person name="Jiang J.F."/>
            <person name="Wang Q."/>
            <person name="Zhang B."/>
            <person name="Ji P."/>
            <person name="Bell-Sakyi L."/>
            <person name="Cui X.M."/>
            <person name="Yuan T.T."/>
            <person name="Jiang B.G."/>
            <person name="Yang W.F."/>
            <person name="Lam T.T."/>
            <person name="Chang Q.C."/>
            <person name="Ding S.J."/>
            <person name="Wang X.J."/>
            <person name="Zhu J.G."/>
            <person name="Ruan X.D."/>
            <person name="Zhao L."/>
            <person name="Wei J.T."/>
            <person name="Ye R.Z."/>
            <person name="Que T.C."/>
            <person name="Du C.H."/>
            <person name="Zhou Y.H."/>
            <person name="Cheng J.X."/>
            <person name="Dai P.F."/>
            <person name="Guo W.B."/>
            <person name="Han X.H."/>
            <person name="Huang E.J."/>
            <person name="Li L.F."/>
            <person name="Wei W."/>
            <person name="Gao Y.C."/>
            <person name="Liu J.Z."/>
            <person name="Shao H.Z."/>
            <person name="Wang X."/>
            <person name="Wang C.C."/>
            <person name="Yang T.C."/>
            <person name="Huo Q.B."/>
            <person name="Li W."/>
            <person name="Chen H.Y."/>
            <person name="Chen S.E."/>
            <person name="Zhou L.G."/>
            <person name="Ni X.B."/>
            <person name="Tian J.H."/>
            <person name="Sheng Y."/>
            <person name="Liu T."/>
            <person name="Pan Y.S."/>
            <person name="Xia L.Y."/>
            <person name="Li J."/>
            <person name="Zhao F."/>
            <person name="Cao W.C."/>
        </authorList>
    </citation>
    <scope>NUCLEOTIDE SEQUENCE [LARGE SCALE GENOMIC DNA]</scope>
    <source>
        <strain evidence="1">HaeL-2018</strain>
    </source>
</reference>
<name>A0A9J6F745_HAELO</name>
<proteinExistence type="predicted"/>
<gene>
    <name evidence="1" type="ORF">HPB48_002964</name>
</gene>